<dbReference type="Pfam" id="PF02950">
    <property type="entry name" value="Conotoxin"/>
    <property type="match status" value="1"/>
</dbReference>
<accession>H2BKL9</accession>
<keyword evidence="2" id="KW-0964">Secreted</keyword>
<evidence type="ECO:0000313" key="4">
    <source>
        <dbReference type="EMBL" id="AEX60340.1"/>
    </source>
</evidence>
<organism evidence="4">
    <name type="scientific">Conus capitaneus</name>
    <name type="common">Captain cone</name>
    <dbReference type="NCBI Taxonomy" id="89439"/>
    <lineage>
        <taxon>Eukaryota</taxon>
        <taxon>Metazoa</taxon>
        <taxon>Spiralia</taxon>
        <taxon>Lophotrochozoa</taxon>
        <taxon>Mollusca</taxon>
        <taxon>Gastropoda</taxon>
        <taxon>Caenogastropoda</taxon>
        <taxon>Neogastropoda</taxon>
        <taxon>Conoidea</taxon>
        <taxon>Conidae</taxon>
        <taxon>Conus</taxon>
        <taxon>Rhizoconus</taxon>
    </lineage>
</organism>
<name>H2BKL9_CONCE</name>
<evidence type="ECO:0000256" key="2">
    <source>
        <dbReference type="ARBA" id="ARBA00022525"/>
    </source>
</evidence>
<sequence length="68" mass="7362">MMSKLGVLVTICLLLFPLAAFPLDGNQPADHPAKRTQDDSSAALINTWIDHSHSCCRDCGEDCVGCCR</sequence>
<protein>
    <submittedName>
        <fullName evidence="4">M superfamily MMSK group conopeptide Cp3-VG01</fullName>
    </submittedName>
</protein>
<evidence type="ECO:0000256" key="1">
    <source>
        <dbReference type="ARBA" id="ARBA00004613"/>
    </source>
</evidence>
<reference evidence="4" key="1">
    <citation type="journal article" date="2013" name="Toxicon">
        <title>Characterizing the evolution and functions of the M-superfamily conotoxins.</title>
        <authorList>
            <person name="Zhou M."/>
            <person name="Wang L."/>
            <person name="Wu Y."/>
            <person name="Zhu X."/>
            <person name="Feng Y."/>
            <person name="Chen Z."/>
            <person name="Li Y."/>
            <person name="Sun D."/>
            <person name="Ren Z."/>
            <person name="Xu A."/>
        </authorList>
    </citation>
    <scope>NUCLEOTIDE SEQUENCE</scope>
</reference>
<dbReference type="EMBL" id="JF510854">
    <property type="protein sequence ID" value="AEX60340.1"/>
    <property type="molecule type" value="mRNA"/>
</dbReference>
<dbReference type="AlphaFoldDB" id="H2BKL9"/>
<keyword evidence="3" id="KW-0732">Signal</keyword>
<feature type="signal peptide" evidence="3">
    <location>
        <begin position="1"/>
        <end position="20"/>
    </location>
</feature>
<dbReference type="GO" id="GO:0008200">
    <property type="term" value="F:ion channel inhibitor activity"/>
    <property type="evidence" value="ECO:0007669"/>
    <property type="project" value="InterPro"/>
</dbReference>
<dbReference type="GO" id="GO:0005576">
    <property type="term" value="C:extracellular region"/>
    <property type="evidence" value="ECO:0007669"/>
    <property type="project" value="UniProtKB-SubCell"/>
</dbReference>
<dbReference type="InterPro" id="IPR004214">
    <property type="entry name" value="Conotoxin"/>
</dbReference>
<proteinExistence type="evidence at transcript level"/>
<feature type="chain" id="PRO_5003559881" evidence="3">
    <location>
        <begin position="21"/>
        <end position="68"/>
    </location>
</feature>
<comment type="subcellular location">
    <subcellularLocation>
        <location evidence="1">Secreted</location>
    </subcellularLocation>
</comment>
<evidence type="ECO:0000256" key="3">
    <source>
        <dbReference type="SAM" id="SignalP"/>
    </source>
</evidence>